<organism evidence="2 3">
    <name type="scientific">Panicum hallii var. hallii</name>
    <dbReference type="NCBI Taxonomy" id="1504633"/>
    <lineage>
        <taxon>Eukaryota</taxon>
        <taxon>Viridiplantae</taxon>
        <taxon>Streptophyta</taxon>
        <taxon>Embryophyta</taxon>
        <taxon>Tracheophyta</taxon>
        <taxon>Spermatophyta</taxon>
        <taxon>Magnoliopsida</taxon>
        <taxon>Liliopsida</taxon>
        <taxon>Poales</taxon>
        <taxon>Poaceae</taxon>
        <taxon>PACMAD clade</taxon>
        <taxon>Panicoideae</taxon>
        <taxon>Panicodae</taxon>
        <taxon>Paniceae</taxon>
        <taxon>Panicinae</taxon>
        <taxon>Panicum</taxon>
        <taxon>Panicum sect. Panicum</taxon>
    </lineage>
</organism>
<evidence type="ECO:0000313" key="2">
    <source>
        <dbReference type="EMBL" id="PUZ52021.1"/>
    </source>
</evidence>
<feature type="compositionally biased region" description="Low complexity" evidence="1">
    <location>
        <begin position="7"/>
        <end position="25"/>
    </location>
</feature>
<feature type="compositionally biased region" description="Low complexity" evidence="1">
    <location>
        <begin position="80"/>
        <end position="107"/>
    </location>
</feature>
<sequence length="169" mass="17696">MTRCRVAPTAEGAREAAAGRAAGAAPDRDASTGGWWHGARPRRRGGSAAGARWPWRWRATPMRRARATLGRAHPRPHPRPAAAVSSRASPPVSAALSSPPRTVPRAAAGARDLLRAAAAGHGLQGGTTTTPDQVQRTESQKTLHTHAVLGTCGHQSSHTTKHRTSSLSL</sequence>
<gene>
    <name evidence="2" type="ORF">GQ55_6G237100</name>
</gene>
<dbReference type="Gramene" id="PUZ52021">
    <property type="protein sequence ID" value="PUZ52021"/>
    <property type="gene ID" value="GQ55_6G237100"/>
</dbReference>
<name>A0A2T7D8U4_9POAL</name>
<feature type="compositionally biased region" description="Low complexity" evidence="1">
    <location>
        <begin position="49"/>
        <end position="60"/>
    </location>
</feature>
<evidence type="ECO:0000256" key="1">
    <source>
        <dbReference type="SAM" id="MobiDB-lite"/>
    </source>
</evidence>
<accession>A0A2T7D8U4</accession>
<evidence type="ECO:0000313" key="3">
    <source>
        <dbReference type="Proteomes" id="UP000244336"/>
    </source>
</evidence>
<dbReference type="AlphaFoldDB" id="A0A2T7D8U4"/>
<feature type="region of interest" description="Disordered" evidence="1">
    <location>
        <begin position="1"/>
        <end position="107"/>
    </location>
</feature>
<dbReference type="Proteomes" id="UP000244336">
    <property type="component" value="Chromosome 6"/>
</dbReference>
<feature type="compositionally biased region" description="Basic residues" evidence="1">
    <location>
        <begin position="61"/>
        <end position="78"/>
    </location>
</feature>
<reference evidence="2 3" key="1">
    <citation type="submission" date="2018-04" db="EMBL/GenBank/DDBJ databases">
        <title>WGS assembly of Panicum hallii var. hallii HAL2.</title>
        <authorList>
            <person name="Lovell J."/>
            <person name="Jenkins J."/>
            <person name="Lowry D."/>
            <person name="Mamidi S."/>
            <person name="Sreedasyam A."/>
            <person name="Weng X."/>
            <person name="Barry K."/>
            <person name="Bonette J."/>
            <person name="Campitelli B."/>
            <person name="Daum C."/>
            <person name="Gordon S."/>
            <person name="Gould B."/>
            <person name="Lipzen A."/>
            <person name="MacQueen A."/>
            <person name="Palacio-Mejia J."/>
            <person name="Plott C."/>
            <person name="Shakirov E."/>
            <person name="Shu S."/>
            <person name="Yoshinaga Y."/>
            <person name="Zane M."/>
            <person name="Rokhsar D."/>
            <person name="Grimwood J."/>
            <person name="Schmutz J."/>
            <person name="Juenger T."/>
        </authorList>
    </citation>
    <scope>NUCLEOTIDE SEQUENCE [LARGE SCALE GENOMIC DNA]</scope>
    <source>
        <strain evidence="3">cv. HAL2</strain>
    </source>
</reference>
<feature type="compositionally biased region" description="Polar residues" evidence="1">
    <location>
        <begin position="127"/>
        <end position="142"/>
    </location>
</feature>
<protein>
    <submittedName>
        <fullName evidence="2">Uncharacterized protein</fullName>
    </submittedName>
</protein>
<proteinExistence type="predicted"/>
<keyword evidence="3" id="KW-1185">Reference proteome</keyword>
<dbReference type="EMBL" id="CM009754">
    <property type="protein sequence ID" value="PUZ52021.1"/>
    <property type="molecule type" value="Genomic_DNA"/>
</dbReference>
<feature type="region of interest" description="Disordered" evidence="1">
    <location>
        <begin position="119"/>
        <end position="142"/>
    </location>
</feature>